<evidence type="ECO:0000313" key="13">
    <source>
        <dbReference type="Proteomes" id="UP000887567"/>
    </source>
</evidence>
<evidence type="ECO:0000256" key="5">
    <source>
        <dbReference type="ARBA" id="ARBA00023040"/>
    </source>
</evidence>
<evidence type="ECO:0000256" key="1">
    <source>
        <dbReference type="ARBA" id="ARBA00004651"/>
    </source>
</evidence>
<dbReference type="OMA" id="WDNDITT"/>
<dbReference type="Pfam" id="PF00001">
    <property type="entry name" value="7tm_1"/>
    <property type="match status" value="1"/>
</dbReference>
<evidence type="ECO:0000256" key="8">
    <source>
        <dbReference type="ARBA" id="ARBA00023224"/>
    </source>
</evidence>
<sequence length="275" mass="30844">MEVGLIVISVLASVTNAAVIIMVIAIKELRTFNNVFVASLAVSDMLTGAVLVPLHLADHYEVSGFLSFTIMISGVLNLCAVTWDRYVAVTDPFGYKDKLQKCHGKLLFAIWTTASLSTLIPLAWDNDITTEYHKWFLILSLLILVLIPYGFIVAAYVRIWLRLRSHAAQMKQVSISNEQREGARRASLEGKTVKVFLVVVSVFLVSWLPVIYMTTVGLMLGRLDLIPPHLSMLSWYTITGSSLINPILYGIMKRDFYVQFRRLCSSIVDPWTSPT</sequence>
<feature type="transmembrane region" description="Helical" evidence="10">
    <location>
        <begin position="193"/>
        <end position="213"/>
    </location>
</feature>
<comment type="subcellular location">
    <subcellularLocation>
        <location evidence="1">Cell membrane</location>
        <topology evidence="1">Multi-pass membrane protein</topology>
    </subcellularLocation>
</comment>
<reference evidence="12" key="1">
    <citation type="submission" date="2022-11" db="UniProtKB">
        <authorList>
            <consortium name="EnsemblMetazoa"/>
        </authorList>
    </citation>
    <scope>IDENTIFICATION</scope>
</reference>
<keyword evidence="13" id="KW-1185">Reference proteome</keyword>
<keyword evidence="3 9" id="KW-0812">Transmembrane</keyword>
<evidence type="ECO:0000256" key="3">
    <source>
        <dbReference type="ARBA" id="ARBA00022692"/>
    </source>
</evidence>
<dbReference type="CDD" id="cd00637">
    <property type="entry name" value="7tm_classA_rhodopsin-like"/>
    <property type="match status" value="1"/>
</dbReference>
<evidence type="ECO:0000256" key="7">
    <source>
        <dbReference type="ARBA" id="ARBA00023170"/>
    </source>
</evidence>
<evidence type="ECO:0000259" key="11">
    <source>
        <dbReference type="PROSITE" id="PS50262"/>
    </source>
</evidence>
<feature type="transmembrane region" description="Helical" evidence="10">
    <location>
        <begin position="136"/>
        <end position="161"/>
    </location>
</feature>
<dbReference type="AlphaFoldDB" id="A0A913XU77"/>
<dbReference type="PRINTS" id="PR00237">
    <property type="entry name" value="GPCRRHODOPSN"/>
</dbReference>
<feature type="domain" description="G-protein coupled receptors family 1 profile" evidence="11">
    <location>
        <begin position="15"/>
        <end position="249"/>
    </location>
</feature>
<dbReference type="InterPro" id="IPR017452">
    <property type="entry name" value="GPCR_Rhodpsn_7TM"/>
</dbReference>
<dbReference type="PROSITE" id="PS00237">
    <property type="entry name" value="G_PROTEIN_RECEP_F1_1"/>
    <property type="match status" value="1"/>
</dbReference>
<evidence type="ECO:0000256" key="10">
    <source>
        <dbReference type="SAM" id="Phobius"/>
    </source>
</evidence>
<dbReference type="Gene3D" id="1.20.1070.10">
    <property type="entry name" value="Rhodopsin 7-helix transmembrane proteins"/>
    <property type="match status" value="1"/>
</dbReference>
<dbReference type="SMART" id="SM01381">
    <property type="entry name" value="7TM_GPCR_Srsx"/>
    <property type="match status" value="1"/>
</dbReference>
<keyword evidence="5 9" id="KW-0297">G-protein coupled receptor</keyword>
<dbReference type="Proteomes" id="UP000887567">
    <property type="component" value="Unplaced"/>
</dbReference>
<dbReference type="EnsemblMetazoa" id="XM_021054189.2">
    <property type="protein sequence ID" value="XP_020909848.1"/>
    <property type="gene ID" value="LOC110247724"/>
</dbReference>
<dbReference type="GO" id="GO:0004930">
    <property type="term" value="F:G protein-coupled receptor activity"/>
    <property type="evidence" value="ECO:0007669"/>
    <property type="project" value="UniProtKB-KW"/>
</dbReference>
<feature type="transmembrane region" description="Helical" evidence="10">
    <location>
        <begin position="104"/>
        <end position="124"/>
    </location>
</feature>
<evidence type="ECO:0000256" key="6">
    <source>
        <dbReference type="ARBA" id="ARBA00023136"/>
    </source>
</evidence>
<dbReference type="RefSeq" id="XP_020909848.1">
    <property type="nucleotide sequence ID" value="XM_021054189.2"/>
</dbReference>
<evidence type="ECO:0000256" key="9">
    <source>
        <dbReference type="RuleBase" id="RU000688"/>
    </source>
</evidence>
<organism evidence="12 13">
    <name type="scientific">Exaiptasia diaphana</name>
    <name type="common">Tropical sea anemone</name>
    <name type="synonym">Aiptasia pulchella</name>
    <dbReference type="NCBI Taxonomy" id="2652724"/>
    <lineage>
        <taxon>Eukaryota</taxon>
        <taxon>Metazoa</taxon>
        <taxon>Cnidaria</taxon>
        <taxon>Anthozoa</taxon>
        <taxon>Hexacorallia</taxon>
        <taxon>Actiniaria</taxon>
        <taxon>Aiptasiidae</taxon>
        <taxon>Exaiptasia</taxon>
    </lineage>
</organism>
<dbReference type="InterPro" id="IPR000276">
    <property type="entry name" value="GPCR_Rhodpsn"/>
</dbReference>
<dbReference type="OrthoDB" id="5983623at2759"/>
<dbReference type="InterPro" id="IPR050569">
    <property type="entry name" value="TAAR"/>
</dbReference>
<protein>
    <recommendedName>
        <fullName evidence="11">G-protein coupled receptors family 1 profile domain-containing protein</fullName>
    </recommendedName>
</protein>
<keyword evidence="7 9" id="KW-0675">Receptor</keyword>
<feature type="transmembrane region" description="Helical" evidence="10">
    <location>
        <begin position="35"/>
        <end position="56"/>
    </location>
</feature>
<keyword evidence="4 10" id="KW-1133">Transmembrane helix</keyword>
<feature type="transmembrane region" description="Helical" evidence="10">
    <location>
        <begin position="233"/>
        <end position="252"/>
    </location>
</feature>
<feature type="transmembrane region" description="Helical" evidence="10">
    <location>
        <begin position="62"/>
        <end position="83"/>
    </location>
</feature>
<dbReference type="SUPFAM" id="SSF81321">
    <property type="entry name" value="Family A G protein-coupled receptor-like"/>
    <property type="match status" value="1"/>
</dbReference>
<comment type="similarity">
    <text evidence="9">Belongs to the G-protein coupled receptor 1 family.</text>
</comment>
<proteinExistence type="inferred from homology"/>
<dbReference type="KEGG" id="epa:110247724"/>
<dbReference type="GO" id="GO:0005886">
    <property type="term" value="C:plasma membrane"/>
    <property type="evidence" value="ECO:0007669"/>
    <property type="project" value="UniProtKB-SubCell"/>
</dbReference>
<dbReference type="PROSITE" id="PS50262">
    <property type="entry name" value="G_PROTEIN_RECEP_F1_2"/>
    <property type="match status" value="1"/>
</dbReference>
<keyword evidence="8 9" id="KW-0807">Transducer</keyword>
<accession>A0A913XU77</accession>
<dbReference type="GeneID" id="110247724"/>
<feature type="transmembrane region" description="Helical" evidence="10">
    <location>
        <begin position="6"/>
        <end position="26"/>
    </location>
</feature>
<evidence type="ECO:0000256" key="4">
    <source>
        <dbReference type="ARBA" id="ARBA00022989"/>
    </source>
</evidence>
<keyword evidence="2" id="KW-1003">Cell membrane</keyword>
<evidence type="ECO:0000256" key="2">
    <source>
        <dbReference type="ARBA" id="ARBA00022475"/>
    </source>
</evidence>
<dbReference type="PANTHER" id="PTHR24249">
    <property type="entry name" value="HISTAMINE RECEPTOR-RELATED G-PROTEIN COUPLED RECEPTOR"/>
    <property type="match status" value="1"/>
</dbReference>
<name>A0A913XU77_EXADI</name>
<keyword evidence="6 10" id="KW-0472">Membrane</keyword>
<evidence type="ECO:0000313" key="12">
    <source>
        <dbReference type="EnsemblMetazoa" id="XP_020909848.1"/>
    </source>
</evidence>